<keyword evidence="6" id="KW-0812">Transmembrane</keyword>
<dbReference type="Proteomes" id="UP000235145">
    <property type="component" value="Unassembled WGS sequence"/>
</dbReference>
<organism evidence="7 8">
    <name type="scientific">Lactuca sativa</name>
    <name type="common">Garden lettuce</name>
    <dbReference type="NCBI Taxonomy" id="4236"/>
    <lineage>
        <taxon>Eukaryota</taxon>
        <taxon>Viridiplantae</taxon>
        <taxon>Streptophyta</taxon>
        <taxon>Embryophyta</taxon>
        <taxon>Tracheophyta</taxon>
        <taxon>Spermatophyta</taxon>
        <taxon>Magnoliopsida</taxon>
        <taxon>eudicotyledons</taxon>
        <taxon>Gunneridae</taxon>
        <taxon>Pentapetalae</taxon>
        <taxon>asterids</taxon>
        <taxon>campanulids</taxon>
        <taxon>Asterales</taxon>
        <taxon>Asteraceae</taxon>
        <taxon>Cichorioideae</taxon>
        <taxon>Cichorieae</taxon>
        <taxon>Lactucinae</taxon>
        <taxon>Lactuca</taxon>
    </lineage>
</organism>
<keyword evidence="4" id="KW-0418">Kinase</keyword>
<sequence length="146" mass="16676">MVKTSSNMQLYPSKDHLYLPLSLLKSVLNELTQNNVPSQSREHHIGWLLNLYFKLVIASMLTYGVLGVTALFYIGTTNSHPPIPYNYSFEAQDLLLKCLHKEPEMRPFVSDLLQHPFVTGKSQPNSHVVAPTMQVVYERIREEMCG</sequence>
<dbReference type="Gene3D" id="1.10.510.10">
    <property type="entry name" value="Transferase(Phosphotransferase) domain 1"/>
    <property type="match status" value="1"/>
</dbReference>
<evidence type="ECO:0000313" key="8">
    <source>
        <dbReference type="Proteomes" id="UP000235145"/>
    </source>
</evidence>
<evidence type="ECO:0000256" key="1">
    <source>
        <dbReference type="ARBA" id="ARBA00006529"/>
    </source>
</evidence>
<evidence type="ECO:0000256" key="3">
    <source>
        <dbReference type="ARBA" id="ARBA00022741"/>
    </source>
</evidence>
<comment type="caution">
    <text evidence="7">The sequence shown here is derived from an EMBL/GenBank/DDBJ whole genome shotgun (WGS) entry which is preliminary data.</text>
</comment>
<dbReference type="EMBL" id="NBSK02000005">
    <property type="protein sequence ID" value="KAJ0206122.1"/>
    <property type="molecule type" value="Genomic_DNA"/>
</dbReference>
<evidence type="ECO:0000256" key="2">
    <source>
        <dbReference type="ARBA" id="ARBA00022679"/>
    </source>
</evidence>
<proteinExistence type="inferred from homology"/>
<dbReference type="GO" id="GO:0005524">
    <property type="term" value="F:ATP binding"/>
    <property type="evidence" value="ECO:0007669"/>
    <property type="project" value="UniProtKB-KW"/>
</dbReference>
<dbReference type="SUPFAM" id="SSF56112">
    <property type="entry name" value="Protein kinase-like (PK-like)"/>
    <property type="match status" value="1"/>
</dbReference>
<protein>
    <recommendedName>
        <fullName evidence="9">Protein kinase domain-containing protein</fullName>
    </recommendedName>
</protein>
<keyword evidence="2" id="KW-0808">Transferase</keyword>
<keyword evidence="3" id="KW-0547">Nucleotide-binding</keyword>
<keyword evidence="5" id="KW-0067">ATP-binding</keyword>
<dbReference type="InterPro" id="IPR050538">
    <property type="entry name" value="MAP_kinase_kinase_kinase"/>
</dbReference>
<name>A0A9R1VFD7_LACSA</name>
<evidence type="ECO:0000256" key="5">
    <source>
        <dbReference type="ARBA" id="ARBA00022840"/>
    </source>
</evidence>
<evidence type="ECO:0000256" key="4">
    <source>
        <dbReference type="ARBA" id="ARBA00022777"/>
    </source>
</evidence>
<dbReference type="InterPro" id="IPR011009">
    <property type="entry name" value="Kinase-like_dom_sf"/>
</dbReference>
<evidence type="ECO:0000313" key="7">
    <source>
        <dbReference type="EMBL" id="KAJ0206122.1"/>
    </source>
</evidence>
<dbReference type="PANTHER" id="PTHR48016">
    <property type="entry name" value="MAP KINASE KINASE KINASE SSK2-RELATED-RELATED"/>
    <property type="match status" value="1"/>
</dbReference>
<feature type="transmembrane region" description="Helical" evidence="6">
    <location>
        <begin position="51"/>
        <end position="74"/>
    </location>
</feature>
<dbReference type="GO" id="GO:0016301">
    <property type="term" value="F:kinase activity"/>
    <property type="evidence" value="ECO:0007669"/>
    <property type="project" value="UniProtKB-KW"/>
</dbReference>
<keyword evidence="8" id="KW-1185">Reference proteome</keyword>
<gene>
    <name evidence="7" type="ORF">LSAT_V11C500288580</name>
</gene>
<evidence type="ECO:0000256" key="6">
    <source>
        <dbReference type="SAM" id="Phobius"/>
    </source>
</evidence>
<keyword evidence="6" id="KW-1133">Transmembrane helix</keyword>
<comment type="similarity">
    <text evidence="1">Belongs to the protein kinase superfamily. STE Ser/Thr protein kinase family. MAP kinase kinase kinase subfamily.</text>
</comment>
<reference evidence="7 8" key="1">
    <citation type="journal article" date="2017" name="Nat. Commun.">
        <title>Genome assembly with in vitro proximity ligation data and whole-genome triplication in lettuce.</title>
        <authorList>
            <person name="Reyes-Chin-Wo S."/>
            <person name="Wang Z."/>
            <person name="Yang X."/>
            <person name="Kozik A."/>
            <person name="Arikit S."/>
            <person name="Song C."/>
            <person name="Xia L."/>
            <person name="Froenicke L."/>
            <person name="Lavelle D.O."/>
            <person name="Truco M.J."/>
            <person name="Xia R."/>
            <person name="Zhu S."/>
            <person name="Xu C."/>
            <person name="Xu H."/>
            <person name="Xu X."/>
            <person name="Cox K."/>
            <person name="Korf I."/>
            <person name="Meyers B.C."/>
            <person name="Michelmore R.W."/>
        </authorList>
    </citation>
    <scope>NUCLEOTIDE SEQUENCE [LARGE SCALE GENOMIC DNA]</scope>
    <source>
        <strain evidence="8">cv. Salinas</strain>
        <tissue evidence="7">Seedlings</tissue>
    </source>
</reference>
<evidence type="ECO:0008006" key="9">
    <source>
        <dbReference type="Google" id="ProtNLM"/>
    </source>
</evidence>
<accession>A0A9R1VFD7</accession>
<dbReference type="PANTHER" id="PTHR48016:SF51">
    <property type="entry name" value="PROTEIN KINASE DOMAIN-CONTAINING PROTEIN"/>
    <property type="match status" value="1"/>
</dbReference>
<dbReference type="AlphaFoldDB" id="A0A9R1VFD7"/>
<keyword evidence="6" id="KW-0472">Membrane</keyword>